<dbReference type="PANTHER" id="PTHR46676">
    <property type="entry name" value="PROTEIN AMBP"/>
    <property type="match status" value="1"/>
</dbReference>
<sequence>MSLGLIRPYSSPEWKAHIESYVSRTNYDEFAFIAMKKNSTHGLTTTAKLYGRNPEVREGLLAEFRQFALDLGIPEDSIFTLKNAGKRSEASLVESGLDCKSQQQQQQYSQRRGMLEYHGIRMH</sequence>
<proteinExistence type="predicted"/>
<keyword evidence="2" id="KW-0964">Secreted</keyword>
<evidence type="ECO:0000256" key="2">
    <source>
        <dbReference type="ARBA" id="ARBA00022525"/>
    </source>
</evidence>
<protein>
    <recommendedName>
        <fullName evidence="7">Lipocalin/cytosolic fatty-acid binding domain-containing protein</fullName>
    </recommendedName>
</protein>
<dbReference type="InterPro" id="IPR000566">
    <property type="entry name" value="Lipocln_cytosolic_FA-bd_dom"/>
</dbReference>
<accession>A0ABQ7SEA1</accession>
<dbReference type="InterPro" id="IPR002968">
    <property type="entry name" value="A1-microglobln"/>
</dbReference>
<comment type="subcellular location">
    <subcellularLocation>
        <location evidence="1">Secreted</location>
    </subcellularLocation>
</comment>
<evidence type="ECO:0000256" key="6">
    <source>
        <dbReference type="ARBA" id="ARBA00023157"/>
    </source>
</evidence>
<evidence type="ECO:0000256" key="5">
    <source>
        <dbReference type="ARBA" id="ARBA00022900"/>
    </source>
</evidence>
<dbReference type="Gene3D" id="2.40.128.20">
    <property type="match status" value="1"/>
</dbReference>
<dbReference type="PRINTS" id="PR01215">
    <property type="entry name" value="A1MCGLOBULIN"/>
</dbReference>
<dbReference type="Pfam" id="PF00061">
    <property type="entry name" value="Lipocalin"/>
    <property type="match status" value="1"/>
</dbReference>
<name>A0ABQ7SEA1_PHRPL</name>
<keyword evidence="3" id="KW-0646">Protease inhibitor</keyword>
<evidence type="ECO:0000313" key="9">
    <source>
        <dbReference type="Proteomes" id="UP000826234"/>
    </source>
</evidence>
<reference evidence="8 9" key="1">
    <citation type="journal article" date="2022" name="Gigascience">
        <title>A chromosome-level genome assembly and annotation of the desert horned lizard, Phrynosoma platyrhinos, provides insight into chromosomal rearrangements among reptiles.</title>
        <authorList>
            <person name="Koochekian N."/>
            <person name="Ascanio A."/>
            <person name="Farleigh K."/>
            <person name="Card D.C."/>
            <person name="Schield D.R."/>
            <person name="Castoe T.A."/>
            <person name="Jezkova T."/>
        </authorList>
    </citation>
    <scope>NUCLEOTIDE SEQUENCE [LARGE SCALE GENOMIC DNA]</scope>
    <source>
        <strain evidence="8">NK-2021</strain>
    </source>
</reference>
<comment type="caution">
    <text evidence="8">The sequence shown here is derived from an EMBL/GenBank/DDBJ whole genome shotgun (WGS) entry which is preliminary data.</text>
</comment>
<keyword evidence="9" id="KW-1185">Reference proteome</keyword>
<evidence type="ECO:0000256" key="4">
    <source>
        <dbReference type="ARBA" id="ARBA00022729"/>
    </source>
</evidence>
<evidence type="ECO:0000256" key="3">
    <source>
        <dbReference type="ARBA" id="ARBA00022690"/>
    </source>
</evidence>
<evidence type="ECO:0000313" key="8">
    <source>
        <dbReference type="EMBL" id="KAH0615655.1"/>
    </source>
</evidence>
<gene>
    <name evidence="8" type="ORF">JD844_005116</name>
</gene>
<feature type="domain" description="Lipocalin/cytosolic fatty-acid binding" evidence="7">
    <location>
        <begin position="14"/>
        <end position="82"/>
    </location>
</feature>
<dbReference type="InterPro" id="IPR012674">
    <property type="entry name" value="Calycin"/>
</dbReference>
<keyword evidence="4" id="KW-0732">Signal</keyword>
<dbReference type="SUPFAM" id="SSF50814">
    <property type="entry name" value="Lipocalins"/>
    <property type="match status" value="1"/>
</dbReference>
<dbReference type="EMBL" id="JAIPUX010005291">
    <property type="protein sequence ID" value="KAH0615655.1"/>
    <property type="molecule type" value="Genomic_DNA"/>
</dbReference>
<evidence type="ECO:0000259" key="7">
    <source>
        <dbReference type="Pfam" id="PF00061"/>
    </source>
</evidence>
<dbReference type="PANTHER" id="PTHR46676:SF1">
    <property type="entry name" value="PROTEIN AMBP"/>
    <property type="match status" value="1"/>
</dbReference>
<keyword evidence="5" id="KW-0722">Serine protease inhibitor</keyword>
<dbReference type="Proteomes" id="UP000826234">
    <property type="component" value="Unassembled WGS sequence"/>
</dbReference>
<organism evidence="8 9">
    <name type="scientific">Phrynosoma platyrhinos</name>
    <name type="common">Desert horned lizard</name>
    <dbReference type="NCBI Taxonomy" id="52577"/>
    <lineage>
        <taxon>Eukaryota</taxon>
        <taxon>Metazoa</taxon>
        <taxon>Chordata</taxon>
        <taxon>Craniata</taxon>
        <taxon>Vertebrata</taxon>
        <taxon>Euteleostomi</taxon>
        <taxon>Lepidosauria</taxon>
        <taxon>Squamata</taxon>
        <taxon>Bifurcata</taxon>
        <taxon>Unidentata</taxon>
        <taxon>Episquamata</taxon>
        <taxon>Toxicofera</taxon>
        <taxon>Iguania</taxon>
        <taxon>Phrynosomatidae</taxon>
        <taxon>Phrynosomatinae</taxon>
        <taxon>Phrynosoma</taxon>
    </lineage>
</organism>
<keyword evidence="6" id="KW-1015">Disulfide bond</keyword>
<evidence type="ECO:0000256" key="1">
    <source>
        <dbReference type="ARBA" id="ARBA00004613"/>
    </source>
</evidence>
<dbReference type="InterPro" id="IPR029856">
    <property type="entry name" value="AMBP"/>
</dbReference>